<dbReference type="Pfam" id="PF00005">
    <property type="entry name" value="ABC_tran"/>
    <property type="match status" value="2"/>
</dbReference>
<dbReference type="CDD" id="cd03250">
    <property type="entry name" value="ABCC_MRP_domain1"/>
    <property type="match status" value="1"/>
</dbReference>
<evidence type="ECO:0000256" key="3">
    <source>
        <dbReference type="ARBA" id="ARBA00022692"/>
    </source>
</evidence>
<dbReference type="InterPro" id="IPR003593">
    <property type="entry name" value="AAA+_ATPase"/>
</dbReference>
<keyword evidence="3 8" id="KW-0812">Transmembrane</keyword>
<feature type="domain" description="ABC transporter" evidence="9">
    <location>
        <begin position="428"/>
        <end position="651"/>
    </location>
</feature>
<dbReference type="GO" id="GO:0016020">
    <property type="term" value="C:membrane"/>
    <property type="evidence" value="ECO:0007669"/>
    <property type="project" value="UniProtKB-SubCell"/>
</dbReference>
<feature type="transmembrane region" description="Helical" evidence="8">
    <location>
        <begin position="225"/>
        <end position="246"/>
    </location>
</feature>
<proteinExistence type="predicted"/>
<dbReference type="SUPFAM" id="SSF90123">
    <property type="entry name" value="ABC transporter transmembrane region"/>
    <property type="match status" value="2"/>
</dbReference>
<dbReference type="EMBL" id="CVRI01000059">
    <property type="protein sequence ID" value="CRL03642.1"/>
    <property type="molecule type" value="Genomic_DNA"/>
</dbReference>
<feature type="transmembrane region" description="Helical" evidence="8">
    <location>
        <begin position="111"/>
        <end position="131"/>
    </location>
</feature>
<dbReference type="InterPro" id="IPR044726">
    <property type="entry name" value="ABCC_6TM_D2"/>
</dbReference>
<dbReference type="InterPro" id="IPR044746">
    <property type="entry name" value="ABCC_6TM_D1"/>
</dbReference>
<dbReference type="FunFam" id="1.20.1560.10:FF:000026">
    <property type="entry name" value="Multidrug resistance-associated protein lethal(2)03659"/>
    <property type="match status" value="1"/>
</dbReference>
<dbReference type="CDD" id="cd18579">
    <property type="entry name" value="ABC_6TM_ABCC_D1"/>
    <property type="match status" value="1"/>
</dbReference>
<dbReference type="PROSITE" id="PS50929">
    <property type="entry name" value="ABC_TM1F"/>
    <property type="match status" value="2"/>
</dbReference>
<dbReference type="InterPro" id="IPR027417">
    <property type="entry name" value="P-loop_NTPase"/>
</dbReference>
<gene>
    <name evidence="11" type="ORF">CLUMA_CG016458</name>
</gene>
<feature type="transmembrane region" description="Helical" evidence="8">
    <location>
        <begin position="368"/>
        <end position="394"/>
    </location>
</feature>
<protein>
    <submittedName>
        <fullName evidence="11">CLUMA_CG016458, isoform A</fullName>
    </submittedName>
</protein>
<evidence type="ECO:0000256" key="7">
    <source>
        <dbReference type="ARBA" id="ARBA00023136"/>
    </source>
</evidence>
<dbReference type="SUPFAM" id="SSF52540">
    <property type="entry name" value="P-loop containing nucleoside triphosphate hydrolases"/>
    <property type="match status" value="2"/>
</dbReference>
<evidence type="ECO:0000256" key="6">
    <source>
        <dbReference type="ARBA" id="ARBA00022989"/>
    </source>
</evidence>
<dbReference type="AlphaFoldDB" id="A0A1J1IVA5"/>
<dbReference type="PANTHER" id="PTHR24223">
    <property type="entry name" value="ATP-BINDING CASSETTE SUB-FAMILY C"/>
    <property type="match status" value="1"/>
</dbReference>
<keyword evidence="5" id="KW-0067">ATP-binding</keyword>
<feature type="transmembrane region" description="Helical" evidence="8">
    <location>
        <begin position="252"/>
        <end position="271"/>
    </location>
</feature>
<evidence type="ECO:0000256" key="5">
    <source>
        <dbReference type="ARBA" id="ARBA00022840"/>
    </source>
</evidence>
<dbReference type="CDD" id="cd03244">
    <property type="entry name" value="ABCC_MRP_domain2"/>
    <property type="match status" value="1"/>
</dbReference>
<dbReference type="FunFam" id="3.40.50.300:FF:000482">
    <property type="entry name" value="Multidrug resistance-associated protein member 4"/>
    <property type="match status" value="1"/>
</dbReference>
<dbReference type="STRING" id="568069.A0A1J1IVA5"/>
<dbReference type="GO" id="GO:0140359">
    <property type="term" value="F:ABC-type transporter activity"/>
    <property type="evidence" value="ECO:0007669"/>
    <property type="project" value="InterPro"/>
</dbReference>
<feature type="transmembrane region" description="Helical" evidence="8">
    <location>
        <begin position="711"/>
        <end position="736"/>
    </location>
</feature>
<dbReference type="GO" id="GO:0016887">
    <property type="term" value="F:ATP hydrolysis activity"/>
    <property type="evidence" value="ECO:0007669"/>
    <property type="project" value="InterPro"/>
</dbReference>
<accession>A0A1J1IVA5</accession>
<feature type="transmembrane region" description="Helical" evidence="8">
    <location>
        <begin position="151"/>
        <end position="168"/>
    </location>
</feature>
<evidence type="ECO:0000313" key="12">
    <source>
        <dbReference type="Proteomes" id="UP000183832"/>
    </source>
</evidence>
<feature type="domain" description="ABC transmembrane type-1" evidence="10">
    <location>
        <begin position="712"/>
        <end position="1003"/>
    </location>
</feature>
<dbReference type="FunFam" id="3.40.50.300:FF:000163">
    <property type="entry name" value="Multidrug resistance-associated protein member 4"/>
    <property type="match status" value="1"/>
</dbReference>
<dbReference type="PANTHER" id="PTHR24223:SF448">
    <property type="entry name" value="FI20146P1-RELATED"/>
    <property type="match status" value="1"/>
</dbReference>
<keyword evidence="4" id="KW-0547">Nucleotide-binding</keyword>
<dbReference type="InterPro" id="IPR036640">
    <property type="entry name" value="ABC1_TM_sf"/>
</dbReference>
<evidence type="ECO:0000256" key="2">
    <source>
        <dbReference type="ARBA" id="ARBA00022448"/>
    </source>
</evidence>
<evidence type="ECO:0000256" key="1">
    <source>
        <dbReference type="ARBA" id="ARBA00004141"/>
    </source>
</evidence>
<evidence type="ECO:0000259" key="9">
    <source>
        <dbReference type="PROSITE" id="PS50893"/>
    </source>
</evidence>
<dbReference type="Gene3D" id="1.20.1560.10">
    <property type="entry name" value="ABC transporter type 1, transmembrane domain"/>
    <property type="match status" value="2"/>
</dbReference>
<feature type="transmembrane region" description="Helical" evidence="8">
    <location>
        <begin position="941"/>
        <end position="963"/>
    </location>
</feature>
<dbReference type="InterPro" id="IPR017871">
    <property type="entry name" value="ABC_transporter-like_CS"/>
</dbReference>
<keyword evidence="12" id="KW-1185">Reference proteome</keyword>
<dbReference type="InterPro" id="IPR011527">
    <property type="entry name" value="ABC1_TM_dom"/>
</dbReference>
<evidence type="ECO:0000259" key="10">
    <source>
        <dbReference type="PROSITE" id="PS50929"/>
    </source>
</evidence>
<evidence type="ECO:0000313" key="11">
    <source>
        <dbReference type="EMBL" id="CRL03642.1"/>
    </source>
</evidence>
<keyword evidence="7 8" id="KW-0472">Membrane</keyword>
<dbReference type="FunFam" id="1.20.1560.10:FF:000014">
    <property type="entry name" value="Multidrug resistance-associated protein member 4"/>
    <property type="match status" value="1"/>
</dbReference>
<feature type="transmembrane region" description="Helical" evidence="8">
    <location>
        <begin position="857"/>
        <end position="875"/>
    </location>
</feature>
<evidence type="ECO:0000256" key="4">
    <source>
        <dbReference type="ARBA" id="ARBA00022741"/>
    </source>
</evidence>
<name>A0A1J1IVA5_9DIPT</name>
<keyword evidence="2" id="KW-0813">Transport</keyword>
<dbReference type="SMART" id="SM00382">
    <property type="entry name" value="AAA"/>
    <property type="match status" value="2"/>
</dbReference>
<dbReference type="CDD" id="cd18580">
    <property type="entry name" value="ABC_6TM_ABCC_D2"/>
    <property type="match status" value="1"/>
</dbReference>
<dbReference type="PROSITE" id="PS50893">
    <property type="entry name" value="ABC_TRANSPORTER_2"/>
    <property type="match status" value="1"/>
</dbReference>
<dbReference type="GO" id="GO:0005524">
    <property type="term" value="F:ATP binding"/>
    <property type="evidence" value="ECO:0007669"/>
    <property type="project" value="UniProtKB-KW"/>
</dbReference>
<feature type="transmembrane region" description="Helical" evidence="8">
    <location>
        <begin position="756"/>
        <end position="778"/>
    </location>
</feature>
<feature type="transmembrane region" description="Helical" evidence="8">
    <location>
        <begin position="335"/>
        <end position="356"/>
    </location>
</feature>
<reference evidence="11 12" key="1">
    <citation type="submission" date="2015-04" db="EMBL/GenBank/DDBJ databases">
        <authorList>
            <person name="Syromyatnikov M.Y."/>
            <person name="Popov V.N."/>
        </authorList>
    </citation>
    <scope>NUCLEOTIDE SEQUENCE [LARGE SCALE GENOMIC DNA]</scope>
</reference>
<sequence length="1228" mass="138495">MENLTLKALQLCNFLEYYQKQKQSVENMESLNKTAKLSKCPQEDASFLSFLTFSWIFPIFFKGSKQTLGVNDLYEPLNEQKADKLENDLQKAFKTRLELVPSIVDVFGMKILVHGMIILFVECAIKILPPIFLSQLIKFYTNSSGINQKEAAAYSFGIIFSIFLNSMISNASHVNGLKLGAMIKAGVSSMIYQKSLKLSKTSLGNITTGKLINLLATDAGKFQGIIFWIHYLWVGFIQTALVTFLIYQEVGVSAFAGIFVLISLLPLQLYAGTKISKICFETAKRTDKRVHLMNEMIKGIQVIKMYAWEKPFNKIISVSRFNETKLIRYHCWIRGFFLSCIIFSVPVAVFSTLVTYSILGNEVTAQKAFVVVAFFNVIKFTMVIMYPFAVNYAIDCRASSIRVNKFLKQENDLLEIKPNIKVHESIELKLNKVSAKWKGEATELTLSNINLDVQSSTILAVIGKVGAGKSSLIQAILGELPIEGGDIQVNGVISYASQEPWLFSGSVRQNILFGESYQKDRYKAVIKTCSLTRDLEMWPDGDKTIVGERGMSLSGGQKARINLARAVYRKADIYLLDDPLSAVDANVGRHLFDNCIKEFLKNKLVILVTHQLQYLPTADQILLLNHGIVEGVGTFENLRDSGLDFANLLPKNENVEEQKSENLAQKHSKGKFNEDNFVEKKENIEEKRVKGSVGLKPYKDYFNAAGGFKSIFIIFILYISSQIFTSTSDYFVSYLVRQEEMQSNVEIDENSYERNVVIAIFSGLIVGVILLTLSRNFVFSILTTRASRHLHDAMVAGITKASMYFFNTNPSGRILNRFSKDIKEVDEILPFTLVDVFQVIFNILGAVTVLVVINRFYLIPTFALFTIFHYLRKFYLKTSLDVKRIQSTTSSPIFSHFSETLNGLSTIRAFNAEKILASEFNRHQDLNTSAHYIYLVTSRAFGLWLDVSCVIYIAIVVLSFFLMENTGENVGLAITQAMGLTGMVQQGIRQTASLENSMTAVERVVEYNTVDPEPDFDSKPEKKPPKEWPEKGEIKFEKLSLSYVPDEMEEKVLKELNFEILPQEKIGIVGRTGAGKSSIINALFRLSYIDGQIYIDTRDTQAMGLHDLRSKISIIPQEPVLFSGSMRYNLDPFDEYSDAKLWSALEEVKLKEVISEMPAGLMTKISENGINFSIGERQLVCLARALLRENKILVMDEATANVDPQTDALIQETIRQKFAENCGVHLRK</sequence>
<comment type="subcellular location">
    <subcellularLocation>
        <location evidence="1">Membrane</location>
        <topology evidence="1">Multi-pass membrane protein</topology>
    </subcellularLocation>
</comment>
<keyword evidence="6 8" id="KW-1133">Transmembrane helix</keyword>
<evidence type="ECO:0000256" key="8">
    <source>
        <dbReference type="SAM" id="Phobius"/>
    </source>
</evidence>
<feature type="domain" description="ABC transmembrane type-1" evidence="10">
    <location>
        <begin position="115"/>
        <end position="378"/>
    </location>
</feature>
<feature type="transmembrane region" description="Helical" evidence="8">
    <location>
        <begin position="828"/>
        <end position="851"/>
    </location>
</feature>
<dbReference type="Proteomes" id="UP000183832">
    <property type="component" value="Unassembled WGS sequence"/>
</dbReference>
<dbReference type="InterPro" id="IPR003439">
    <property type="entry name" value="ABC_transporter-like_ATP-bd"/>
</dbReference>
<dbReference type="Gene3D" id="3.40.50.300">
    <property type="entry name" value="P-loop containing nucleotide triphosphate hydrolases"/>
    <property type="match status" value="2"/>
</dbReference>
<dbReference type="PROSITE" id="PS00211">
    <property type="entry name" value="ABC_TRANSPORTER_1"/>
    <property type="match status" value="1"/>
</dbReference>
<dbReference type="OrthoDB" id="6500128at2759"/>
<dbReference type="Pfam" id="PF00664">
    <property type="entry name" value="ABC_membrane"/>
    <property type="match status" value="2"/>
</dbReference>
<dbReference type="InterPro" id="IPR050173">
    <property type="entry name" value="ABC_transporter_C-like"/>
</dbReference>
<organism evidence="11 12">
    <name type="scientific">Clunio marinus</name>
    <dbReference type="NCBI Taxonomy" id="568069"/>
    <lineage>
        <taxon>Eukaryota</taxon>
        <taxon>Metazoa</taxon>
        <taxon>Ecdysozoa</taxon>
        <taxon>Arthropoda</taxon>
        <taxon>Hexapoda</taxon>
        <taxon>Insecta</taxon>
        <taxon>Pterygota</taxon>
        <taxon>Neoptera</taxon>
        <taxon>Endopterygota</taxon>
        <taxon>Diptera</taxon>
        <taxon>Nematocera</taxon>
        <taxon>Chironomoidea</taxon>
        <taxon>Chironomidae</taxon>
        <taxon>Clunio</taxon>
    </lineage>
</organism>